<dbReference type="HOGENOM" id="CLU_3305822_0_0_9"/>
<dbReference type="AlphaFoldDB" id="C0Z9L1"/>
<protein>
    <submittedName>
        <fullName evidence="1">Uncharacterized protein</fullName>
    </submittedName>
</protein>
<evidence type="ECO:0000313" key="2">
    <source>
        <dbReference type="Proteomes" id="UP000001877"/>
    </source>
</evidence>
<dbReference type="Proteomes" id="UP000001877">
    <property type="component" value="Chromosome"/>
</dbReference>
<gene>
    <name evidence="1" type="ordered locus">BBR47_17040</name>
</gene>
<organism evidence="1 2">
    <name type="scientific">Brevibacillus brevis (strain 47 / JCM 6285 / NBRC 100599)</name>
    <dbReference type="NCBI Taxonomy" id="358681"/>
    <lineage>
        <taxon>Bacteria</taxon>
        <taxon>Bacillati</taxon>
        <taxon>Bacillota</taxon>
        <taxon>Bacilli</taxon>
        <taxon>Bacillales</taxon>
        <taxon>Paenibacillaceae</taxon>
        <taxon>Brevibacillus</taxon>
    </lineage>
</organism>
<proteinExistence type="predicted"/>
<accession>C0Z9L1</accession>
<sequence length="39" mass="4718">MSTTIKTTFFPPIIFFMYKRPYIIRYITYLNLGSTLNHN</sequence>
<name>C0Z9L1_BREBN</name>
<dbReference type="EMBL" id="AP008955">
    <property type="protein sequence ID" value="BAH42681.1"/>
    <property type="molecule type" value="Genomic_DNA"/>
</dbReference>
<keyword evidence="2" id="KW-1185">Reference proteome</keyword>
<dbReference type="KEGG" id="bbe:BBR47_17040"/>
<dbReference type="STRING" id="358681.BBR47_17040"/>
<reference evidence="1 2" key="1">
    <citation type="submission" date="2005-03" db="EMBL/GenBank/DDBJ databases">
        <title>Brevibacillus brevis strain 47, complete genome.</title>
        <authorList>
            <person name="Hosoyama A."/>
            <person name="Yamada R."/>
            <person name="Hongo Y."/>
            <person name="Terui Y."/>
            <person name="Ankai A."/>
            <person name="Masuyama W."/>
            <person name="Sekiguchi M."/>
            <person name="Takeda T."/>
            <person name="Asano K."/>
            <person name="Ohji S."/>
            <person name="Ichikawa N."/>
            <person name="Narita S."/>
            <person name="Aoki N."/>
            <person name="Miura H."/>
            <person name="Matsushita S."/>
            <person name="Sekigawa T."/>
            <person name="Yamagata H."/>
            <person name="Yoshikawa H."/>
            <person name="Udaka S."/>
            <person name="Tanikawa S."/>
            <person name="Fujita N."/>
        </authorList>
    </citation>
    <scope>NUCLEOTIDE SEQUENCE [LARGE SCALE GENOMIC DNA]</scope>
    <source>
        <strain evidence="2">47 / JCM 6285 / NBRC 100599</strain>
    </source>
</reference>
<evidence type="ECO:0000313" key="1">
    <source>
        <dbReference type="EMBL" id="BAH42681.1"/>
    </source>
</evidence>